<sequence>MAQRQVVHLLQQREQSNTKRAQGIFHSGGHLGMESASDDAMPLAKSITLEPGFISKIWTENPRTGEAGGIYLFEDEASALNYAKMHEQRVLAMGASAVQYKLFDVNEPLSRTTRGIV</sequence>
<protein>
    <submittedName>
        <fullName evidence="2">Monooxygenase ydhR</fullName>
    </submittedName>
</protein>
<dbReference type="NCBIfam" id="NF008333">
    <property type="entry name" value="PRK11118.1"/>
    <property type="match status" value="1"/>
</dbReference>
<evidence type="ECO:0000313" key="2">
    <source>
        <dbReference type="EMBL" id="RAJ01937.1"/>
    </source>
</evidence>
<dbReference type="PANTHER" id="PTHR39169">
    <property type="match status" value="1"/>
</dbReference>
<dbReference type="EMBL" id="QLLM01000015">
    <property type="protein sequence ID" value="RAJ01937.1"/>
    <property type="molecule type" value="Genomic_DNA"/>
</dbReference>
<evidence type="ECO:0000256" key="1">
    <source>
        <dbReference type="SAM" id="MobiDB-lite"/>
    </source>
</evidence>
<keyword evidence="2" id="KW-0560">Oxidoreductase</keyword>
<dbReference type="InterPro" id="IPR011008">
    <property type="entry name" value="Dimeric_a/b-barrel"/>
</dbReference>
<dbReference type="PANTHER" id="PTHR39169:SF1">
    <property type="entry name" value="MONOOXYGENASE YDHR-RELATED"/>
    <property type="match status" value="1"/>
</dbReference>
<dbReference type="GO" id="GO:0004497">
    <property type="term" value="F:monooxygenase activity"/>
    <property type="evidence" value="ECO:0007669"/>
    <property type="project" value="UniProtKB-KW"/>
</dbReference>
<dbReference type="SUPFAM" id="SSF54909">
    <property type="entry name" value="Dimeric alpha+beta barrel"/>
    <property type="match status" value="1"/>
</dbReference>
<dbReference type="Pfam" id="PF08803">
    <property type="entry name" value="ydhR"/>
    <property type="match status" value="1"/>
</dbReference>
<keyword evidence="2" id="KW-0503">Monooxygenase</keyword>
<accession>A0AAX1PF72</accession>
<comment type="caution">
    <text evidence="2">The sequence shown here is derived from an EMBL/GenBank/DDBJ whole genome shotgun (WGS) entry which is preliminary data.</text>
</comment>
<proteinExistence type="predicted"/>
<dbReference type="Proteomes" id="UP000249422">
    <property type="component" value="Unassembled WGS sequence"/>
</dbReference>
<dbReference type="InterPro" id="IPR014910">
    <property type="entry name" value="YdhR"/>
</dbReference>
<dbReference type="Gene3D" id="3.30.70.100">
    <property type="match status" value="1"/>
</dbReference>
<evidence type="ECO:0000313" key="3">
    <source>
        <dbReference type="Proteomes" id="UP000249422"/>
    </source>
</evidence>
<gene>
    <name evidence="2" type="ORF">DEU50_115107</name>
</gene>
<name>A0AAX1PF72_AERSA</name>
<dbReference type="AlphaFoldDB" id="A0AAX1PF72"/>
<organism evidence="2 3">
    <name type="scientific">Aeromonas salmonicida</name>
    <dbReference type="NCBI Taxonomy" id="645"/>
    <lineage>
        <taxon>Bacteria</taxon>
        <taxon>Pseudomonadati</taxon>
        <taxon>Pseudomonadota</taxon>
        <taxon>Gammaproteobacteria</taxon>
        <taxon>Aeromonadales</taxon>
        <taxon>Aeromonadaceae</taxon>
        <taxon>Aeromonas</taxon>
    </lineage>
</organism>
<reference evidence="2 3" key="1">
    <citation type="submission" date="2018-06" db="EMBL/GenBank/DDBJ databases">
        <title>Freshwater and sediment microbial communities from various areas in North America, analyzing microbe dynamics in response to fracking.</title>
        <authorList>
            <person name="Lamendella R."/>
        </authorList>
    </citation>
    <scope>NUCLEOTIDE SEQUENCE [LARGE SCALE GENOMIC DNA]</scope>
    <source>
        <strain evidence="2 3">17</strain>
    </source>
</reference>
<feature type="region of interest" description="Disordered" evidence="1">
    <location>
        <begin position="18"/>
        <end position="37"/>
    </location>
</feature>